<evidence type="ECO:0000256" key="1">
    <source>
        <dbReference type="ARBA" id="ARBA00004141"/>
    </source>
</evidence>
<proteinExistence type="predicted"/>
<name>A0A918D7J5_9ACTN</name>
<dbReference type="PANTHER" id="PTHR31310">
    <property type="match status" value="1"/>
</dbReference>
<feature type="transmembrane region" description="Helical" evidence="5">
    <location>
        <begin position="86"/>
        <end position="111"/>
    </location>
</feature>
<accession>A0A918D7J5</accession>
<feature type="domain" description="Inositolphosphotransferase Aur1/Ipt1" evidence="6">
    <location>
        <begin position="61"/>
        <end position="243"/>
    </location>
</feature>
<comment type="subcellular location">
    <subcellularLocation>
        <location evidence="1">Membrane</location>
        <topology evidence="1">Multi-pass membrane protein</topology>
    </subcellularLocation>
</comment>
<dbReference type="InterPro" id="IPR026841">
    <property type="entry name" value="Aur1/Ipt1"/>
</dbReference>
<evidence type="ECO:0000256" key="2">
    <source>
        <dbReference type="ARBA" id="ARBA00022692"/>
    </source>
</evidence>
<evidence type="ECO:0000259" key="6">
    <source>
        <dbReference type="Pfam" id="PF14378"/>
    </source>
</evidence>
<evidence type="ECO:0000313" key="7">
    <source>
        <dbReference type="EMBL" id="GGN80007.1"/>
    </source>
</evidence>
<dbReference type="CDD" id="cd03386">
    <property type="entry name" value="PAP2_Aur1_like"/>
    <property type="match status" value="1"/>
</dbReference>
<evidence type="ECO:0000256" key="4">
    <source>
        <dbReference type="ARBA" id="ARBA00023136"/>
    </source>
</evidence>
<dbReference type="InterPro" id="IPR052185">
    <property type="entry name" value="IPC_Synthase-Related"/>
</dbReference>
<comment type="caution">
    <text evidence="7">The sequence shown here is derived from an EMBL/GenBank/DDBJ whole genome shotgun (WGS) entry which is preliminary data.</text>
</comment>
<feature type="transmembrane region" description="Helical" evidence="5">
    <location>
        <begin position="231"/>
        <end position="248"/>
    </location>
</feature>
<protein>
    <recommendedName>
        <fullName evidence="6">Inositolphosphotransferase Aur1/Ipt1 domain-containing protein</fullName>
    </recommendedName>
</protein>
<dbReference type="PANTHER" id="PTHR31310:SF7">
    <property type="entry name" value="PA-PHOSPHATASE RELATED-FAMILY PROTEIN DDB_G0268928"/>
    <property type="match status" value="1"/>
</dbReference>
<evidence type="ECO:0000313" key="8">
    <source>
        <dbReference type="Proteomes" id="UP000600365"/>
    </source>
</evidence>
<dbReference type="Proteomes" id="UP000600365">
    <property type="component" value="Unassembled WGS sequence"/>
</dbReference>
<organism evidence="7 8">
    <name type="scientific">Streptomyces albiflavescens</name>
    <dbReference type="NCBI Taxonomy" id="1623582"/>
    <lineage>
        <taxon>Bacteria</taxon>
        <taxon>Bacillati</taxon>
        <taxon>Actinomycetota</taxon>
        <taxon>Actinomycetes</taxon>
        <taxon>Kitasatosporales</taxon>
        <taxon>Streptomycetaceae</taxon>
        <taxon>Streptomyces</taxon>
    </lineage>
</organism>
<reference evidence="7 8" key="1">
    <citation type="journal article" date="2014" name="Int. J. Syst. Evol. Microbiol.">
        <title>Complete genome sequence of Corynebacterium casei LMG S-19264T (=DSM 44701T), isolated from a smear-ripened cheese.</title>
        <authorList>
            <consortium name="US DOE Joint Genome Institute (JGI-PGF)"/>
            <person name="Walter F."/>
            <person name="Albersmeier A."/>
            <person name="Kalinowski J."/>
            <person name="Ruckert C."/>
        </authorList>
    </citation>
    <scope>NUCLEOTIDE SEQUENCE [LARGE SCALE GENOMIC DNA]</scope>
    <source>
        <strain evidence="7 8">CGMCC 4.7111</strain>
    </source>
</reference>
<dbReference type="EMBL" id="BMMM01000013">
    <property type="protein sequence ID" value="GGN80007.1"/>
    <property type="molecule type" value="Genomic_DNA"/>
</dbReference>
<dbReference type="GO" id="GO:0016020">
    <property type="term" value="C:membrane"/>
    <property type="evidence" value="ECO:0007669"/>
    <property type="project" value="UniProtKB-SubCell"/>
</dbReference>
<dbReference type="Pfam" id="PF14378">
    <property type="entry name" value="PAP2_3"/>
    <property type="match status" value="1"/>
</dbReference>
<feature type="transmembrane region" description="Helical" evidence="5">
    <location>
        <begin position="123"/>
        <end position="139"/>
    </location>
</feature>
<feature type="transmembrane region" description="Helical" evidence="5">
    <location>
        <begin position="208"/>
        <end position="225"/>
    </location>
</feature>
<sequence length="295" mass="32798">MANCASSVRRRIQGLARTPDGSTHPRWWAEWLLVGLLYAVYETTRGLQRGWTAIADHNGRSIFRWEHTVHFAPERPLNQVLHQLPVLAVLAAYFYATLHFVVTPAVLIWLYRMHPERYRGARTWLAMATMSALLGFWLFPATPPRLLPHAGIHDSVADVQRWGWWSGETSAPHGLGGLVNEYAAMPSLHVGWALWSGWLLYRHARRRTVRILGLAYPALTTLDVVATGNHYLADAIAGAALIVFFGVLQHRIRIVGGRAAAMRWSPLTAVGLVTAVARSDIPGAPSHRLPPGDSP</sequence>
<gene>
    <name evidence="7" type="ORF">GCM10011579_065060</name>
</gene>
<keyword evidence="8" id="KW-1185">Reference proteome</keyword>
<dbReference type="RefSeq" id="WP_189189670.1">
    <property type="nucleotide sequence ID" value="NZ_BMMM01000013.1"/>
</dbReference>
<keyword evidence="4 5" id="KW-0472">Membrane</keyword>
<keyword evidence="3 5" id="KW-1133">Transmembrane helix</keyword>
<dbReference type="AlphaFoldDB" id="A0A918D7J5"/>
<evidence type="ECO:0000256" key="5">
    <source>
        <dbReference type="SAM" id="Phobius"/>
    </source>
</evidence>
<feature type="transmembrane region" description="Helical" evidence="5">
    <location>
        <begin position="182"/>
        <end position="201"/>
    </location>
</feature>
<evidence type="ECO:0000256" key="3">
    <source>
        <dbReference type="ARBA" id="ARBA00022989"/>
    </source>
</evidence>
<keyword evidence="2 5" id="KW-0812">Transmembrane</keyword>